<accession>A0A1M6NQW0</accession>
<proteinExistence type="predicted"/>
<dbReference type="PANTHER" id="PTHR42895:SF1">
    <property type="entry name" value="IRON-SULFUR CLUSTER PROTEIN"/>
    <property type="match status" value="1"/>
</dbReference>
<organism evidence="2 3">
    <name type="scientific">Geosporobacter subterraneus DSM 17957</name>
    <dbReference type="NCBI Taxonomy" id="1121919"/>
    <lineage>
        <taxon>Bacteria</taxon>
        <taxon>Bacillati</taxon>
        <taxon>Bacillota</taxon>
        <taxon>Clostridia</taxon>
        <taxon>Peptostreptococcales</taxon>
        <taxon>Thermotaleaceae</taxon>
        <taxon>Geosporobacter</taxon>
    </lineage>
</organism>
<gene>
    <name evidence="2" type="ORF">SAMN02745975_03363</name>
</gene>
<dbReference type="Pfam" id="PF12837">
    <property type="entry name" value="Fer4_6"/>
    <property type="match status" value="1"/>
</dbReference>
<feature type="domain" description="4Fe-4S ferredoxin-type" evidence="1">
    <location>
        <begin position="35"/>
        <end position="64"/>
    </location>
</feature>
<keyword evidence="3" id="KW-1185">Reference proteome</keyword>
<dbReference type="SUPFAM" id="SSF54862">
    <property type="entry name" value="4Fe-4S ferredoxins"/>
    <property type="match status" value="1"/>
</dbReference>
<dbReference type="STRING" id="1121919.SAMN02745975_03363"/>
<evidence type="ECO:0000313" key="2">
    <source>
        <dbReference type="EMBL" id="SHJ98117.1"/>
    </source>
</evidence>
<dbReference type="EMBL" id="FQZV01000058">
    <property type="protein sequence ID" value="SHJ98117.1"/>
    <property type="molecule type" value="Genomic_DNA"/>
</dbReference>
<dbReference type="OrthoDB" id="9795268at2"/>
<dbReference type="Proteomes" id="UP000184536">
    <property type="component" value="Unassembled WGS sequence"/>
</dbReference>
<dbReference type="PANTHER" id="PTHR42895">
    <property type="entry name" value="IRON-SULFUR CLUSTER-BINDING PROTEIN-RELATED"/>
    <property type="match status" value="1"/>
</dbReference>
<name>A0A1M6NQW0_9FIRM</name>
<dbReference type="Gene3D" id="3.30.70.20">
    <property type="match status" value="1"/>
</dbReference>
<feature type="domain" description="4Fe-4S ferredoxin-type" evidence="1">
    <location>
        <begin position="5"/>
        <end position="34"/>
    </location>
</feature>
<dbReference type="InterPro" id="IPR017896">
    <property type="entry name" value="4Fe4S_Fe-S-bd"/>
</dbReference>
<reference evidence="3" key="1">
    <citation type="submission" date="2016-11" db="EMBL/GenBank/DDBJ databases">
        <authorList>
            <person name="Varghese N."/>
            <person name="Submissions S."/>
        </authorList>
    </citation>
    <scope>NUCLEOTIDE SEQUENCE [LARGE SCALE GENOMIC DNA]</scope>
    <source>
        <strain evidence="3">DSM 17957</strain>
    </source>
</reference>
<dbReference type="PROSITE" id="PS51379">
    <property type="entry name" value="4FE4S_FER_2"/>
    <property type="match status" value="2"/>
</dbReference>
<evidence type="ECO:0000313" key="3">
    <source>
        <dbReference type="Proteomes" id="UP000184536"/>
    </source>
</evidence>
<evidence type="ECO:0000259" key="1">
    <source>
        <dbReference type="PROSITE" id="PS51379"/>
    </source>
</evidence>
<dbReference type="InterPro" id="IPR052911">
    <property type="entry name" value="Corrinoid_activation_enz"/>
</dbReference>
<dbReference type="AlphaFoldDB" id="A0A1M6NQW0"/>
<dbReference type="RefSeq" id="WP_110942362.1">
    <property type="nucleotide sequence ID" value="NZ_FQZV01000058.1"/>
</dbReference>
<sequence length="254" mass="27574">MALRKIVHIDEDKCNGCGVCVPSCAEGAIKIIDGKAKLIADNLCDGLGACLGDCPQDAIKIIERDAAEFDEEAVKEHLSKENTLKLHQVHEHPNHGGHGHGGCPGSRLRSFNQEKKADTMEVSQGDIEIKIKSQLTQWPVQLMLVPPTAPYFQGADLLVTADCVPFAYPNYHLELLKGKKVVIGCPKLDDVAFYAEKLTQILKMNDIKSVTVAFMEVPCCTGIVKAVEKAIADAGMDIPVYRVRIGIEGAATKL</sequence>
<protein>
    <submittedName>
        <fullName evidence="2">4Fe-4S binding domain-containing protein</fullName>
    </submittedName>
</protein>